<dbReference type="RefSeq" id="XP_017875062.1">
    <property type="nucleotide sequence ID" value="XM_018019573.2"/>
</dbReference>
<feature type="compositionally biased region" description="Polar residues" evidence="1">
    <location>
        <begin position="128"/>
        <end position="140"/>
    </location>
</feature>
<evidence type="ECO:0000313" key="4">
    <source>
        <dbReference type="RefSeq" id="XP_017875062.1"/>
    </source>
</evidence>
<feature type="compositionally biased region" description="Low complexity" evidence="1">
    <location>
        <begin position="145"/>
        <end position="184"/>
    </location>
</feature>
<sequence length="381" mass="41970">MQYSALCIVLVLAITDSVFVQAQPDKVMLVIPQRARRMGVTSLRPVISRYRKSSHGGELDHRRYLFYRQTKRPGYGKPVFPHGGDDFDQGYEHVNHVHVPYGKSISHALSFGKGYIPYDRMKVRGSFSFGSQRQPGAQEQKNSEPEYSSSAYASSGSGTSYSSSGPSYESSPSESETLFSSPESAISYNEGSNEDENQKFYTSRSIEKDTTANNPIDLRGKEQLYLLQQKGTSEFYENAGPSQSGGVSLPSGIPSPTIGGSKDGIVLRDSVALDDYRQKVQEMTKSWSQFMQNPSVANYNFQSQPSGSYSFAYGSPVNVYGTYSWPVSFAQPKQGYAVKEDTMESSHDFRTMPVNTSPYQTGTVPMNAQISALGVTQALLG</sequence>
<feature type="signal peptide" evidence="2">
    <location>
        <begin position="1"/>
        <end position="22"/>
    </location>
</feature>
<dbReference type="Proteomes" id="UP000694925">
    <property type="component" value="Unplaced"/>
</dbReference>
<feature type="region of interest" description="Disordered" evidence="1">
    <location>
        <begin position="127"/>
        <end position="217"/>
    </location>
</feature>
<organism evidence="3 4">
    <name type="scientific">Ceratina calcarata</name>
    <dbReference type="NCBI Taxonomy" id="156304"/>
    <lineage>
        <taxon>Eukaryota</taxon>
        <taxon>Metazoa</taxon>
        <taxon>Ecdysozoa</taxon>
        <taxon>Arthropoda</taxon>
        <taxon>Hexapoda</taxon>
        <taxon>Insecta</taxon>
        <taxon>Pterygota</taxon>
        <taxon>Neoptera</taxon>
        <taxon>Endopterygota</taxon>
        <taxon>Hymenoptera</taxon>
        <taxon>Apocrita</taxon>
        <taxon>Aculeata</taxon>
        <taxon>Apoidea</taxon>
        <taxon>Anthophila</taxon>
        <taxon>Apidae</taxon>
        <taxon>Ceratina</taxon>
        <taxon>Zadontomerus</taxon>
    </lineage>
</organism>
<reference evidence="4" key="1">
    <citation type="submission" date="2025-08" db="UniProtKB">
        <authorList>
            <consortium name="RefSeq"/>
        </authorList>
    </citation>
    <scope>IDENTIFICATION</scope>
    <source>
        <tissue evidence="4">Whole body</tissue>
    </source>
</reference>
<dbReference type="GeneID" id="108621963"/>
<evidence type="ECO:0000313" key="3">
    <source>
        <dbReference type="Proteomes" id="UP000694925"/>
    </source>
</evidence>
<dbReference type="AlphaFoldDB" id="A0AAJ7N2Z0"/>
<dbReference type="KEGG" id="ccal:108621963"/>
<keyword evidence="3" id="KW-1185">Reference proteome</keyword>
<keyword evidence="2" id="KW-0732">Signal</keyword>
<evidence type="ECO:0000256" key="1">
    <source>
        <dbReference type="SAM" id="MobiDB-lite"/>
    </source>
</evidence>
<name>A0AAJ7N2Z0_9HYME</name>
<feature type="chain" id="PRO_5042500931" evidence="2">
    <location>
        <begin position="23"/>
        <end position="381"/>
    </location>
</feature>
<protein>
    <submittedName>
        <fullName evidence="4">Uncharacterized protein LOC108621963</fullName>
    </submittedName>
</protein>
<gene>
    <name evidence="4" type="primary">LOC108621963</name>
</gene>
<accession>A0AAJ7N2Z0</accession>
<proteinExistence type="predicted"/>
<evidence type="ECO:0000256" key="2">
    <source>
        <dbReference type="SAM" id="SignalP"/>
    </source>
</evidence>